<dbReference type="EMBL" id="BEXT01000001">
    <property type="protein sequence ID" value="GBC61689.1"/>
    <property type="molecule type" value="Genomic_DNA"/>
</dbReference>
<proteinExistence type="predicted"/>
<name>A0A401FXL7_9BACT</name>
<organism evidence="1 2">
    <name type="scientific">Desulfonema ishimotonii</name>
    <dbReference type="NCBI Taxonomy" id="45657"/>
    <lineage>
        <taxon>Bacteria</taxon>
        <taxon>Pseudomonadati</taxon>
        <taxon>Thermodesulfobacteriota</taxon>
        <taxon>Desulfobacteria</taxon>
        <taxon>Desulfobacterales</taxon>
        <taxon>Desulfococcaceae</taxon>
        <taxon>Desulfonema</taxon>
    </lineage>
</organism>
<accession>A0A401FXL7</accession>
<dbReference type="AlphaFoldDB" id="A0A401FXL7"/>
<dbReference type="Proteomes" id="UP000288096">
    <property type="component" value="Unassembled WGS sequence"/>
</dbReference>
<evidence type="ECO:0000313" key="1">
    <source>
        <dbReference type="EMBL" id="GBC61689.1"/>
    </source>
</evidence>
<keyword evidence="2" id="KW-1185">Reference proteome</keyword>
<reference evidence="2" key="2">
    <citation type="submission" date="2019-01" db="EMBL/GenBank/DDBJ databases">
        <title>Genome sequence of Desulfonema ishimotonii strain Tokyo 01.</title>
        <authorList>
            <person name="Fukui M."/>
        </authorList>
    </citation>
    <scope>NUCLEOTIDE SEQUENCE [LARGE SCALE GENOMIC DNA]</scope>
    <source>
        <strain evidence="2">Tokyo 01</strain>
    </source>
</reference>
<dbReference type="RefSeq" id="WP_124328950.1">
    <property type="nucleotide sequence ID" value="NZ_BEXT01000001.1"/>
</dbReference>
<dbReference type="OrthoDB" id="8481046at2"/>
<reference evidence="2" key="1">
    <citation type="submission" date="2017-11" db="EMBL/GenBank/DDBJ databases">
        <authorList>
            <person name="Watanabe M."/>
            <person name="Kojima H."/>
        </authorList>
    </citation>
    <scope>NUCLEOTIDE SEQUENCE [LARGE SCALE GENOMIC DNA]</scope>
    <source>
        <strain evidence="2">Tokyo 01</strain>
    </source>
</reference>
<evidence type="ECO:0000313" key="2">
    <source>
        <dbReference type="Proteomes" id="UP000288096"/>
    </source>
</evidence>
<sequence length="171" mass="20220">MQIHQFRMQFSPEQDRIIFSMNTLERDAFRFYFTRRFVRLLWPVLLQLLEEDYQRREPEKSHMADVMLDFEQEKVVSKADFQKKYEEDNTRFPLGEEALLLSRIQVRKGPDGNILCLLPGKGKGIEVPANPRFLYTFCKLMEDTVAKAQWDLTLERPQQNPAIQPTGVTVH</sequence>
<protein>
    <submittedName>
        <fullName evidence="1">Uncharacterized protein</fullName>
    </submittedName>
</protein>
<comment type="caution">
    <text evidence="1">The sequence shown here is derived from an EMBL/GenBank/DDBJ whole genome shotgun (WGS) entry which is preliminary data.</text>
</comment>
<gene>
    <name evidence="1" type="ORF">DENIS_2651</name>
</gene>